<comment type="similarity">
    <text evidence="2">Belongs to the DEAD box helicase family. DEAH subfamily.</text>
</comment>
<dbReference type="SMART" id="SM00487">
    <property type="entry name" value="DEXDc"/>
    <property type="match status" value="1"/>
</dbReference>
<dbReference type="PROSITE" id="PS50137">
    <property type="entry name" value="DS_RBD"/>
    <property type="match status" value="2"/>
</dbReference>
<dbReference type="PROSITE" id="PS51192">
    <property type="entry name" value="HELICASE_ATP_BIND_1"/>
    <property type="match status" value="1"/>
</dbReference>
<keyword evidence="6" id="KW-0378">Hydrolase</keyword>
<evidence type="ECO:0000256" key="9">
    <source>
        <dbReference type="ARBA" id="ARBA00023242"/>
    </source>
</evidence>
<dbReference type="PANTHER" id="PTHR18934">
    <property type="entry name" value="ATP-DEPENDENT RNA HELICASE"/>
    <property type="match status" value="1"/>
</dbReference>
<dbReference type="Pfam" id="PF21010">
    <property type="entry name" value="HA2_C"/>
    <property type="match status" value="1"/>
</dbReference>
<dbReference type="InterPro" id="IPR001650">
    <property type="entry name" value="Helicase_C-like"/>
</dbReference>
<evidence type="ECO:0000256" key="4">
    <source>
        <dbReference type="ARBA" id="ARBA00022737"/>
    </source>
</evidence>
<dbReference type="Pfam" id="PF00035">
    <property type="entry name" value="dsrm"/>
    <property type="match status" value="1"/>
</dbReference>
<feature type="domain" description="DRBM" evidence="12">
    <location>
        <begin position="165"/>
        <end position="286"/>
    </location>
</feature>
<evidence type="ECO:0000259" key="13">
    <source>
        <dbReference type="PROSITE" id="PS51192"/>
    </source>
</evidence>
<gene>
    <name evidence="15" type="ORF">V9T40_005554</name>
</gene>
<dbReference type="Pfam" id="PF00271">
    <property type="entry name" value="Helicase_C"/>
    <property type="match status" value="1"/>
</dbReference>
<proteinExistence type="inferred from homology"/>
<dbReference type="InterPro" id="IPR044446">
    <property type="entry name" value="DHX9_DSRM_2"/>
</dbReference>
<keyword evidence="8" id="KW-0067">ATP-binding</keyword>
<evidence type="ECO:0000256" key="8">
    <source>
        <dbReference type="ARBA" id="ARBA00022840"/>
    </source>
</evidence>
<evidence type="ECO:0000259" key="12">
    <source>
        <dbReference type="PROSITE" id="PS50137"/>
    </source>
</evidence>
<dbReference type="SMART" id="SM00358">
    <property type="entry name" value="DSRM"/>
    <property type="match status" value="2"/>
</dbReference>
<feature type="compositionally biased region" description="Gly residues" evidence="11">
    <location>
        <begin position="1264"/>
        <end position="1283"/>
    </location>
</feature>
<feature type="domain" description="Helicase C-terminal" evidence="14">
    <location>
        <begin position="678"/>
        <end position="851"/>
    </location>
</feature>
<feature type="region of interest" description="Disordered" evidence="11">
    <location>
        <begin position="1263"/>
        <end position="1301"/>
    </location>
</feature>
<dbReference type="FunFam" id="3.30.160.20:FF:000028">
    <property type="entry name" value="ATP-dependent RNA helicase A"/>
    <property type="match status" value="1"/>
</dbReference>
<reference evidence="15 16" key="1">
    <citation type="submission" date="2024-03" db="EMBL/GenBank/DDBJ databases">
        <title>Adaptation during the transition from Ophiocordyceps entomopathogen to insect associate is accompanied by gene loss and intensified selection.</title>
        <authorList>
            <person name="Ward C.M."/>
            <person name="Onetto C.A."/>
            <person name="Borneman A.R."/>
        </authorList>
    </citation>
    <scope>NUCLEOTIDE SEQUENCE [LARGE SCALE GENOMIC DNA]</scope>
    <source>
        <strain evidence="15">AWRI1</strain>
        <tissue evidence="15">Single Adult Female</tissue>
    </source>
</reference>
<dbReference type="Pfam" id="PF00270">
    <property type="entry name" value="DEAD"/>
    <property type="match status" value="1"/>
</dbReference>
<evidence type="ECO:0000313" key="16">
    <source>
        <dbReference type="Proteomes" id="UP001367676"/>
    </source>
</evidence>
<dbReference type="InterPro" id="IPR011545">
    <property type="entry name" value="DEAD/DEAH_box_helicase_dom"/>
</dbReference>
<dbReference type="EC" id="3.6.4.13" evidence="3"/>
<feature type="domain" description="Helicase ATP-binding" evidence="13">
    <location>
        <begin position="435"/>
        <end position="601"/>
    </location>
</feature>
<dbReference type="GO" id="GO:0050684">
    <property type="term" value="P:regulation of mRNA processing"/>
    <property type="evidence" value="ECO:0007669"/>
    <property type="project" value="TreeGrafter"/>
</dbReference>
<dbReference type="FunFam" id="3.40.50.300:FF:000677">
    <property type="entry name" value="ATP-dependent RNA helicase A"/>
    <property type="match status" value="1"/>
</dbReference>
<evidence type="ECO:0000256" key="6">
    <source>
        <dbReference type="ARBA" id="ARBA00022801"/>
    </source>
</evidence>
<dbReference type="InterPro" id="IPR044445">
    <property type="entry name" value="DHX9_DSRM_1"/>
</dbReference>
<dbReference type="InterPro" id="IPR014720">
    <property type="entry name" value="dsRBD_dom"/>
</dbReference>
<keyword evidence="7" id="KW-0347">Helicase</keyword>
<sequence length="1301" mass="145519">MAADNVKQYFHQWCDKQSVVPQFDVRTVGRKQAPRFLCEVRVTGHSYVGVGNSTTKKEAQFNAARDFVQYLIRQGAVNENEVPADSKPEVSEPPPLVPGFSVAPSRPVFQPGQGPNTIGEAYQPVGRHDGPQQSYKDIIAEQQRVEEAENLDMNAAIHGNWTIENAKSRLHQFLQTNRINTDYKFSVVGGNIMTFKLLANFYQELFPVTFLVASEQTNCLPGKASEQLPGIFRPVLAQNYQSWSFVCEMSFHVKQLNRIISARESGSNKQSASKSCALSLIRQLFHLGVIEAFSGTLKKKEGASVMPAYEVAVDPTLIEKIRVTLGKLNITPMKVEPNPANSEPVSLLSSSALKEFVASKPADAGVVPWAPPLPNWNVWTSCNIDEGPLASATIEEVSRDLERNMRERLQTDIHLQNSIKERDTLPVAKMKSQLMEAITENNVVIIRGNTGCGKTTQVCQYILDDYILAEQGGYCSIIVTQPRRISAISVADRIAVERGEEIGSSVGYSVRFESVFPRPYGSILFCTVGVLLRKLESGLRGVSHVIVDEIHERDVNTDFIMVVLRDMVHTYPDLRVILMSATIDTSMFSKYFNNCPVIEVPGVTFPVTTYFLEDTIQLLDFDPSAESRKRKKNKKTYEDAETAIDDDDNMNKYVSDEYSELTKNRVAALSEKDISFELIEGILKHIRNKQISGAVLVFLPGWNVIFALLRHLGQHSIFGGPDYLILPLHSQLPREDQRRVFDKVPPHVTKIILATNIAESSITINDVVYVIDVCKAKMKLFTAHNNMTNYATVWASRANLHQRRGRAGRVQEGFCFHLISKARYEKLDEHMTPEMFRTPLHEVSLLIKLLRLGAIDQFLSKAVESPPIDAVIEAEVMLREMKCLDANDELTPLGRILARLPIEPRLGRMMILSTMMKLGDPLSTIAANSSTFPEIFIAERRLTFAQKAFSGNRYSDHIAMLNAFQMWCRISRRGPEAEESFCEQKQISIPTLKVTFEAKRQLKDLLINAGFPEESLMELGYDFRGEDNNLDMVAALLTMGMTPNVCFHKEKRKVLTMESKAALIHKSSVICSNFEQHFPSPFFVFGEKIRTRAVSCKQLTMVTPIHLLLFGCRKIEWIEGVIRLDNWINLKMNPDVAATIVAIRPAIEQLIINASNDPESITEMSVDDNEILELIKMLCTFDAGRYGLEKIHLQTMQRPPRPNDSYNDGGSYAGGAQDGPPPAKLMRGGSFGSGGYYNNYSRGRPFNRGGSFRGNNYSSYGNYGNSGRGGGGYRGFYRGGGGSYNQSNPRYSSPSASGSIN</sequence>
<dbReference type="PROSITE" id="PS51194">
    <property type="entry name" value="HELICASE_CTER"/>
    <property type="match status" value="1"/>
</dbReference>
<keyword evidence="5" id="KW-0547">Nucleotide-binding</keyword>
<feature type="compositionally biased region" description="Polar residues" evidence="11">
    <location>
        <begin position="1286"/>
        <end position="1301"/>
    </location>
</feature>
<feature type="region of interest" description="Disordered" evidence="11">
    <location>
        <begin position="1197"/>
        <end position="1223"/>
    </location>
</feature>
<dbReference type="CDD" id="cd19855">
    <property type="entry name" value="DSRM_DHX9_rpt2"/>
    <property type="match status" value="1"/>
</dbReference>
<dbReference type="GO" id="GO:0040029">
    <property type="term" value="P:epigenetic regulation of gene expression"/>
    <property type="evidence" value="ECO:0007669"/>
    <property type="project" value="UniProtKB-ARBA"/>
</dbReference>
<protein>
    <recommendedName>
        <fullName evidence="3">RNA helicase</fullName>
        <ecNumber evidence="3">3.6.4.13</ecNumber>
    </recommendedName>
</protein>
<dbReference type="PROSITE" id="PS00690">
    <property type="entry name" value="DEAH_ATP_HELICASE"/>
    <property type="match status" value="1"/>
</dbReference>
<name>A0AAN9Y8T9_9HEMI</name>
<dbReference type="InterPro" id="IPR027417">
    <property type="entry name" value="P-loop_NTPase"/>
</dbReference>
<dbReference type="Proteomes" id="UP001367676">
    <property type="component" value="Unassembled WGS sequence"/>
</dbReference>
<dbReference type="Pfam" id="PF07717">
    <property type="entry name" value="OB_NTP_bind"/>
    <property type="match status" value="1"/>
</dbReference>
<dbReference type="GO" id="GO:0005524">
    <property type="term" value="F:ATP binding"/>
    <property type="evidence" value="ECO:0007669"/>
    <property type="project" value="UniProtKB-KW"/>
</dbReference>
<keyword evidence="4" id="KW-0677">Repeat</keyword>
<evidence type="ECO:0000259" key="14">
    <source>
        <dbReference type="PROSITE" id="PS51194"/>
    </source>
</evidence>
<dbReference type="FunFam" id="3.40.50.300:FF:000284">
    <property type="entry name" value="probable ATP-dependent RNA helicase YTHDC2"/>
    <property type="match status" value="1"/>
</dbReference>
<evidence type="ECO:0000256" key="2">
    <source>
        <dbReference type="ARBA" id="ARBA00008792"/>
    </source>
</evidence>
<dbReference type="GO" id="GO:0045944">
    <property type="term" value="P:positive regulation of transcription by RNA polymerase II"/>
    <property type="evidence" value="ECO:0007669"/>
    <property type="project" value="TreeGrafter"/>
</dbReference>
<dbReference type="InterPro" id="IPR002464">
    <property type="entry name" value="DNA/RNA_helicase_DEAH_CS"/>
</dbReference>
<comment type="subcellular location">
    <subcellularLocation>
        <location evidence="1">Nucleus</location>
    </subcellularLocation>
</comment>
<evidence type="ECO:0000256" key="3">
    <source>
        <dbReference type="ARBA" id="ARBA00012552"/>
    </source>
</evidence>
<dbReference type="SMART" id="SM00490">
    <property type="entry name" value="HELICc"/>
    <property type="match status" value="1"/>
</dbReference>
<comment type="caution">
    <text evidence="15">The sequence shown here is derived from an EMBL/GenBank/DDBJ whole genome shotgun (WGS) entry which is preliminary data.</text>
</comment>
<dbReference type="CDD" id="cd19854">
    <property type="entry name" value="DSRM_DHX9_rpt1"/>
    <property type="match status" value="1"/>
</dbReference>
<dbReference type="SMART" id="SM00847">
    <property type="entry name" value="HA2"/>
    <property type="match status" value="1"/>
</dbReference>
<dbReference type="GO" id="GO:0043138">
    <property type="term" value="F:3'-5' DNA helicase activity"/>
    <property type="evidence" value="ECO:0007669"/>
    <property type="project" value="TreeGrafter"/>
</dbReference>
<evidence type="ECO:0000256" key="7">
    <source>
        <dbReference type="ARBA" id="ARBA00022806"/>
    </source>
</evidence>
<dbReference type="GO" id="GO:1990904">
    <property type="term" value="C:ribonucleoprotein complex"/>
    <property type="evidence" value="ECO:0007669"/>
    <property type="project" value="TreeGrafter"/>
</dbReference>
<dbReference type="Gene3D" id="3.30.160.20">
    <property type="match status" value="2"/>
</dbReference>
<dbReference type="SUPFAM" id="SSF54768">
    <property type="entry name" value="dsRNA-binding domain-like"/>
    <property type="match status" value="3"/>
</dbReference>
<dbReference type="SUPFAM" id="SSF52540">
    <property type="entry name" value="P-loop containing nucleoside triphosphate hydrolases"/>
    <property type="match status" value="1"/>
</dbReference>
<dbReference type="CDD" id="cd18791">
    <property type="entry name" value="SF2_C_RHA"/>
    <property type="match status" value="1"/>
</dbReference>
<dbReference type="GO" id="GO:0003724">
    <property type="term" value="F:RNA helicase activity"/>
    <property type="evidence" value="ECO:0007669"/>
    <property type="project" value="UniProtKB-EC"/>
</dbReference>
<evidence type="ECO:0000256" key="11">
    <source>
        <dbReference type="SAM" id="MobiDB-lite"/>
    </source>
</evidence>
<evidence type="ECO:0000256" key="5">
    <source>
        <dbReference type="ARBA" id="ARBA00022741"/>
    </source>
</evidence>
<accession>A0AAN9Y8T9</accession>
<evidence type="ECO:0000256" key="10">
    <source>
        <dbReference type="PROSITE-ProRule" id="PRU00266"/>
    </source>
</evidence>
<keyword evidence="9" id="KW-0539">Nucleus</keyword>
<evidence type="ECO:0000313" key="15">
    <source>
        <dbReference type="EMBL" id="KAK7604368.1"/>
    </source>
</evidence>
<dbReference type="GO" id="GO:0005730">
    <property type="term" value="C:nucleolus"/>
    <property type="evidence" value="ECO:0007669"/>
    <property type="project" value="TreeGrafter"/>
</dbReference>
<dbReference type="EMBL" id="JBBCAQ010000003">
    <property type="protein sequence ID" value="KAK7604368.1"/>
    <property type="molecule type" value="Genomic_DNA"/>
</dbReference>
<evidence type="ECO:0000256" key="1">
    <source>
        <dbReference type="ARBA" id="ARBA00004123"/>
    </source>
</evidence>
<dbReference type="PANTHER" id="PTHR18934:SF119">
    <property type="entry name" value="ATP-DEPENDENT RNA HELICASE A"/>
    <property type="match status" value="1"/>
</dbReference>
<organism evidence="15 16">
    <name type="scientific">Parthenolecanium corni</name>
    <dbReference type="NCBI Taxonomy" id="536013"/>
    <lineage>
        <taxon>Eukaryota</taxon>
        <taxon>Metazoa</taxon>
        <taxon>Ecdysozoa</taxon>
        <taxon>Arthropoda</taxon>
        <taxon>Hexapoda</taxon>
        <taxon>Insecta</taxon>
        <taxon>Pterygota</taxon>
        <taxon>Neoptera</taxon>
        <taxon>Paraneoptera</taxon>
        <taxon>Hemiptera</taxon>
        <taxon>Sternorrhyncha</taxon>
        <taxon>Coccoidea</taxon>
        <taxon>Coccidae</taxon>
        <taxon>Parthenolecanium</taxon>
    </lineage>
</organism>
<dbReference type="FunFam" id="3.30.160.20:FF:000026">
    <property type="entry name" value="ATP-dependent RNA helicase A"/>
    <property type="match status" value="1"/>
</dbReference>
<keyword evidence="10" id="KW-0694">RNA-binding</keyword>
<dbReference type="Gene3D" id="3.40.50.300">
    <property type="entry name" value="P-loop containing nucleotide triphosphate hydrolases"/>
    <property type="match status" value="2"/>
</dbReference>
<dbReference type="GO" id="GO:0003725">
    <property type="term" value="F:double-stranded RNA binding"/>
    <property type="evidence" value="ECO:0007669"/>
    <property type="project" value="InterPro"/>
</dbReference>
<dbReference type="InterPro" id="IPR007502">
    <property type="entry name" value="Helicase-assoc_dom"/>
</dbReference>
<keyword evidence="16" id="KW-1185">Reference proteome</keyword>
<dbReference type="InterPro" id="IPR011709">
    <property type="entry name" value="DEAD-box_helicase_OB_fold"/>
</dbReference>
<dbReference type="Gene3D" id="1.20.120.1080">
    <property type="match status" value="1"/>
</dbReference>
<dbReference type="GO" id="GO:0016887">
    <property type="term" value="F:ATP hydrolysis activity"/>
    <property type="evidence" value="ECO:0007669"/>
    <property type="project" value="TreeGrafter"/>
</dbReference>
<dbReference type="InterPro" id="IPR014001">
    <property type="entry name" value="Helicase_ATP-bd"/>
</dbReference>
<feature type="domain" description="DRBM" evidence="12">
    <location>
        <begin position="5"/>
        <end position="73"/>
    </location>
</feature>